<keyword evidence="4" id="KW-1185">Reference proteome</keyword>
<protein>
    <submittedName>
        <fullName evidence="3">Cytochrome c biogenesis protein CcdA</fullName>
    </submittedName>
</protein>
<dbReference type="AlphaFoldDB" id="A0A1I1CJJ5"/>
<feature type="transmembrane region" description="Helical" evidence="2">
    <location>
        <begin position="45"/>
        <end position="67"/>
    </location>
</feature>
<keyword evidence="2" id="KW-0812">Transmembrane</keyword>
<organism evidence="3 4">
    <name type="scientific">Amycolatopsis marina</name>
    <dbReference type="NCBI Taxonomy" id="490629"/>
    <lineage>
        <taxon>Bacteria</taxon>
        <taxon>Bacillati</taxon>
        <taxon>Actinomycetota</taxon>
        <taxon>Actinomycetes</taxon>
        <taxon>Pseudonocardiales</taxon>
        <taxon>Pseudonocardiaceae</taxon>
        <taxon>Amycolatopsis</taxon>
    </lineage>
</organism>
<proteinExistence type="predicted"/>
<evidence type="ECO:0000313" key="3">
    <source>
        <dbReference type="EMBL" id="SFB62657.1"/>
    </source>
</evidence>
<feature type="transmembrane region" description="Helical" evidence="2">
    <location>
        <begin position="203"/>
        <end position="226"/>
    </location>
</feature>
<dbReference type="EMBL" id="FOKG01000031">
    <property type="protein sequence ID" value="SFB62657.1"/>
    <property type="molecule type" value="Genomic_DNA"/>
</dbReference>
<feature type="transmembrane region" description="Helical" evidence="2">
    <location>
        <begin position="79"/>
        <end position="100"/>
    </location>
</feature>
<dbReference type="RefSeq" id="WP_091679116.1">
    <property type="nucleotide sequence ID" value="NZ_FOKG01000031.1"/>
</dbReference>
<feature type="transmembrane region" description="Helical" evidence="2">
    <location>
        <begin position="254"/>
        <end position="275"/>
    </location>
</feature>
<evidence type="ECO:0000256" key="2">
    <source>
        <dbReference type="SAM" id="Phobius"/>
    </source>
</evidence>
<dbReference type="STRING" id="490629.SAMN05216266_13131"/>
<name>A0A1I1CJJ5_9PSEU</name>
<keyword evidence="2" id="KW-1133">Transmembrane helix</keyword>
<keyword evidence="2" id="KW-0472">Membrane</keyword>
<feature type="transmembrane region" description="Helical" evidence="2">
    <location>
        <begin position="153"/>
        <end position="176"/>
    </location>
</feature>
<dbReference type="OrthoDB" id="4332145at2"/>
<feature type="region of interest" description="Disordered" evidence="1">
    <location>
        <begin position="289"/>
        <end position="320"/>
    </location>
</feature>
<feature type="transmembrane region" description="Helical" evidence="2">
    <location>
        <begin position="12"/>
        <end position="33"/>
    </location>
</feature>
<evidence type="ECO:0000313" key="4">
    <source>
        <dbReference type="Proteomes" id="UP000243799"/>
    </source>
</evidence>
<gene>
    <name evidence="3" type="ORF">SAMN05216266_13131</name>
</gene>
<feature type="transmembrane region" description="Helical" evidence="2">
    <location>
        <begin position="121"/>
        <end position="147"/>
    </location>
</feature>
<sequence>MGELLFGTTLLASFLGGVVALLAPCCVSVMLPAYLSTGFRHRGGVVPATLVFGAGVATVILPIGLGATALSRLLVEQHVWLFTVGGVLMVVGGVAVLAGWKPNLPMPGARRVKEGSFGSAYVLGAFSGLASACCAPVLVGVAVLSGASGSFPVALAIGVSYVAGMVAPLALVAVFWERRRDRASRVFSDRTVRLRLGRWQRQLALGTVISGLLMVGMGVLAFVLAFTGPGMPSGGWQTELSAWLQHLSSVTVNALSWIPGWALALILVLSFAVLLRRAMRSKAARATSAAAPCCGGDEENHEPASIPVTMEENHREQDQR</sequence>
<dbReference type="InterPro" id="IPR051790">
    <property type="entry name" value="Cytochrome_c-biogenesis_DsbD"/>
</dbReference>
<feature type="compositionally biased region" description="Basic and acidic residues" evidence="1">
    <location>
        <begin position="311"/>
        <end position="320"/>
    </location>
</feature>
<reference evidence="4" key="1">
    <citation type="submission" date="2016-10" db="EMBL/GenBank/DDBJ databases">
        <authorList>
            <person name="Varghese N."/>
            <person name="Submissions S."/>
        </authorList>
    </citation>
    <scope>NUCLEOTIDE SEQUENCE [LARGE SCALE GENOMIC DNA]</scope>
    <source>
        <strain evidence="4">CGMCC 4.3568</strain>
    </source>
</reference>
<evidence type="ECO:0000256" key="1">
    <source>
        <dbReference type="SAM" id="MobiDB-lite"/>
    </source>
</evidence>
<dbReference type="PANTHER" id="PTHR31272:SF4">
    <property type="entry name" value="CYTOCHROME C-TYPE BIOGENESIS PROTEIN HI_1454-RELATED"/>
    <property type="match status" value="1"/>
</dbReference>
<dbReference type="PANTHER" id="PTHR31272">
    <property type="entry name" value="CYTOCHROME C-TYPE BIOGENESIS PROTEIN HI_1454-RELATED"/>
    <property type="match status" value="1"/>
</dbReference>
<dbReference type="Proteomes" id="UP000243799">
    <property type="component" value="Unassembled WGS sequence"/>
</dbReference>
<accession>A0A1I1CJJ5</accession>